<sequence length="157" mass="16941">MLHILTGLTTREAIVDAMSRALSGVDRNDSDLFVSAWAGEEVSFEINGDGEQKLLPNLSVIRKHILGHIGPMDTTHNVSNIRIEVEDGASIARLTATSLAQHCPAGKGKDVDAPKYLVAGEYSGEVIQDVADGVWKLKRLALNVIWKQGDESVINPA</sequence>
<protein>
    <recommendedName>
        <fullName evidence="1">SnoaL-like domain-containing protein</fullName>
    </recommendedName>
</protein>
<reference evidence="2" key="1">
    <citation type="journal article" date="2021" name="Nat. Commun.">
        <title>Genetic determinants of endophytism in the Arabidopsis root mycobiome.</title>
        <authorList>
            <person name="Mesny F."/>
            <person name="Miyauchi S."/>
            <person name="Thiergart T."/>
            <person name="Pickel B."/>
            <person name="Atanasova L."/>
            <person name="Karlsson M."/>
            <person name="Huettel B."/>
            <person name="Barry K.W."/>
            <person name="Haridas S."/>
            <person name="Chen C."/>
            <person name="Bauer D."/>
            <person name="Andreopoulos W."/>
            <person name="Pangilinan J."/>
            <person name="LaButti K."/>
            <person name="Riley R."/>
            <person name="Lipzen A."/>
            <person name="Clum A."/>
            <person name="Drula E."/>
            <person name="Henrissat B."/>
            <person name="Kohler A."/>
            <person name="Grigoriev I.V."/>
            <person name="Martin F.M."/>
            <person name="Hacquard S."/>
        </authorList>
    </citation>
    <scope>NUCLEOTIDE SEQUENCE</scope>
    <source>
        <strain evidence="2">MPI-CAGE-CH-0235</strain>
    </source>
</reference>
<feature type="domain" description="SnoaL-like" evidence="1">
    <location>
        <begin position="8"/>
        <end position="140"/>
    </location>
</feature>
<dbReference type="Proteomes" id="UP000813444">
    <property type="component" value="Unassembled WGS sequence"/>
</dbReference>
<gene>
    <name evidence="2" type="ORF">B0I35DRAFT_445529</name>
</gene>
<dbReference type="SUPFAM" id="SSF54427">
    <property type="entry name" value="NTF2-like"/>
    <property type="match status" value="1"/>
</dbReference>
<dbReference type="Gene3D" id="3.10.450.50">
    <property type="match status" value="1"/>
</dbReference>
<proteinExistence type="predicted"/>
<organism evidence="2 3">
    <name type="scientific">Stachybotrys elegans</name>
    <dbReference type="NCBI Taxonomy" id="80388"/>
    <lineage>
        <taxon>Eukaryota</taxon>
        <taxon>Fungi</taxon>
        <taxon>Dikarya</taxon>
        <taxon>Ascomycota</taxon>
        <taxon>Pezizomycotina</taxon>
        <taxon>Sordariomycetes</taxon>
        <taxon>Hypocreomycetidae</taxon>
        <taxon>Hypocreales</taxon>
        <taxon>Stachybotryaceae</taxon>
        <taxon>Stachybotrys</taxon>
    </lineage>
</organism>
<dbReference type="InterPro" id="IPR037401">
    <property type="entry name" value="SnoaL-like"/>
</dbReference>
<comment type="caution">
    <text evidence="2">The sequence shown here is derived from an EMBL/GenBank/DDBJ whole genome shotgun (WGS) entry which is preliminary data.</text>
</comment>
<keyword evidence="3" id="KW-1185">Reference proteome</keyword>
<dbReference type="EMBL" id="JAGPNK010000024">
    <property type="protein sequence ID" value="KAH7304326.1"/>
    <property type="molecule type" value="Genomic_DNA"/>
</dbReference>
<dbReference type="OrthoDB" id="2148716at2759"/>
<evidence type="ECO:0000259" key="1">
    <source>
        <dbReference type="Pfam" id="PF13577"/>
    </source>
</evidence>
<evidence type="ECO:0000313" key="3">
    <source>
        <dbReference type="Proteomes" id="UP000813444"/>
    </source>
</evidence>
<name>A0A8K0WKQ6_9HYPO</name>
<dbReference type="Pfam" id="PF13577">
    <property type="entry name" value="SnoaL_4"/>
    <property type="match status" value="1"/>
</dbReference>
<accession>A0A8K0WKQ6</accession>
<dbReference type="AlphaFoldDB" id="A0A8K0WKQ6"/>
<evidence type="ECO:0000313" key="2">
    <source>
        <dbReference type="EMBL" id="KAH7304326.1"/>
    </source>
</evidence>
<dbReference type="InterPro" id="IPR032710">
    <property type="entry name" value="NTF2-like_dom_sf"/>
</dbReference>